<dbReference type="InterPro" id="IPR029063">
    <property type="entry name" value="SAM-dependent_MTases_sf"/>
</dbReference>
<dbReference type="Pfam" id="PF01135">
    <property type="entry name" value="PCMT"/>
    <property type="match status" value="1"/>
</dbReference>
<evidence type="ECO:0000313" key="5">
    <source>
        <dbReference type="Proteomes" id="UP000007058"/>
    </source>
</evidence>
<evidence type="ECO:0000256" key="1">
    <source>
        <dbReference type="ARBA" id="ARBA00005369"/>
    </source>
</evidence>
<dbReference type="InterPro" id="IPR000682">
    <property type="entry name" value="PCMT"/>
</dbReference>
<name>Q2W527_PARM1</name>
<dbReference type="PANTHER" id="PTHR11579:SF18">
    <property type="entry name" value="PROTEIN-L-ISOASPARTATE O-METHYLTRANSFERASE"/>
    <property type="match status" value="1"/>
</dbReference>
<dbReference type="GO" id="GO:0005737">
    <property type="term" value="C:cytoplasm"/>
    <property type="evidence" value="ECO:0007669"/>
    <property type="project" value="TreeGrafter"/>
</dbReference>
<reference evidence="4 5" key="1">
    <citation type="journal article" date="2005" name="DNA Res.">
        <title>Complete genome sequence of the facultative anaerobic magnetotactic bacterium Magnetospirillum sp. strain AMB-1.</title>
        <authorList>
            <person name="Matsunaga T."/>
            <person name="Okamura Y."/>
            <person name="Fukuda Y."/>
            <person name="Wahyudi A.T."/>
            <person name="Murase Y."/>
            <person name="Takeyama H."/>
        </authorList>
    </citation>
    <scope>NUCLEOTIDE SEQUENCE [LARGE SCALE GENOMIC DNA]</scope>
    <source>
        <strain evidence="5">ATCC 700264 / AMB-1</strain>
    </source>
</reference>
<dbReference type="GO" id="GO:0032259">
    <property type="term" value="P:methylation"/>
    <property type="evidence" value="ECO:0007669"/>
    <property type="project" value="UniProtKB-KW"/>
</dbReference>
<dbReference type="KEGG" id="mag:amb2244"/>
<dbReference type="Gene3D" id="3.40.50.150">
    <property type="entry name" value="Vaccinia Virus protein VP39"/>
    <property type="match status" value="1"/>
</dbReference>
<dbReference type="HOGENOM" id="CLU_055432_2_1_5"/>
<dbReference type="STRING" id="342108.amb2244"/>
<gene>
    <name evidence="4" type="ordered locus">amb2244</name>
</gene>
<keyword evidence="5" id="KW-1185">Reference proteome</keyword>
<protein>
    <recommendedName>
        <fullName evidence="2">Protein-L-isoaspartate O-methyltransferase</fullName>
    </recommendedName>
    <alternativeName>
        <fullName evidence="3">Protein L-isoaspartyl methyltransferase</fullName>
    </alternativeName>
</protein>
<evidence type="ECO:0000313" key="4">
    <source>
        <dbReference type="EMBL" id="BAE51048.1"/>
    </source>
</evidence>
<comment type="similarity">
    <text evidence="1">Belongs to the methyltransferase superfamily. L-isoaspartyl/D-aspartyl protein methyltransferase family.</text>
</comment>
<accession>Q2W527</accession>
<dbReference type="Proteomes" id="UP000007058">
    <property type="component" value="Chromosome"/>
</dbReference>
<evidence type="ECO:0000256" key="3">
    <source>
        <dbReference type="ARBA" id="ARBA00030757"/>
    </source>
</evidence>
<dbReference type="AlphaFoldDB" id="Q2W527"/>
<dbReference type="EMBL" id="AP007255">
    <property type="protein sequence ID" value="BAE51048.1"/>
    <property type="molecule type" value="Genomic_DNA"/>
</dbReference>
<dbReference type="SUPFAM" id="SSF53335">
    <property type="entry name" value="S-adenosyl-L-methionine-dependent methyltransferases"/>
    <property type="match status" value="1"/>
</dbReference>
<organism evidence="4 5">
    <name type="scientific">Paramagnetospirillum magneticum (strain ATCC 700264 / AMB-1)</name>
    <name type="common">Magnetospirillum magneticum</name>
    <dbReference type="NCBI Taxonomy" id="342108"/>
    <lineage>
        <taxon>Bacteria</taxon>
        <taxon>Pseudomonadati</taxon>
        <taxon>Pseudomonadota</taxon>
        <taxon>Alphaproteobacteria</taxon>
        <taxon>Rhodospirillales</taxon>
        <taxon>Magnetospirillaceae</taxon>
        <taxon>Paramagnetospirillum</taxon>
    </lineage>
</organism>
<sequence>MAMDYAGARFNMVENQIRTNKVHDLNVSGAISSTPREPFLPKSMRGFAYVDEDVSVGGGRFMIEPLVLARLLQAAAVQSTDVVLAIGDATGWASAVLSKLASTVVTLETDVDLSAKASQALSDQGVDNVAYVGGSFAGGFAAQAPYNVIIFLGAVGEIPSGLCRQLSDGGRLVAVVDSGTRGAGKVVQVVRVGDTFGRRALFDAATPTLPGMASKPGFIF</sequence>
<evidence type="ECO:0000256" key="2">
    <source>
        <dbReference type="ARBA" id="ARBA00013346"/>
    </source>
</evidence>
<dbReference type="GO" id="GO:0004719">
    <property type="term" value="F:protein-L-isoaspartate (D-aspartate) O-methyltransferase activity"/>
    <property type="evidence" value="ECO:0007669"/>
    <property type="project" value="InterPro"/>
</dbReference>
<dbReference type="PANTHER" id="PTHR11579">
    <property type="entry name" value="PROTEIN-L-ISOASPARTATE O-METHYLTRANSFERASE"/>
    <property type="match status" value="1"/>
</dbReference>
<proteinExistence type="inferred from homology"/>